<dbReference type="InterPro" id="IPR011990">
    <property type="entry name" value="TPR-like_helical_dom_sf"/>
</dbReference>
<protein>
    <submittedName>
        <fullName evidence="2">Inner membrane protein</fullName>
    </submittedName>
</protein>
<dbReference type="Proteomes" id="UP000019062">
    <property type="component" value="Unassembled WGS sequence"/>
</dbReference>
<gene>
    <name evidence="2" type="ORF">C176_19194</name>
</gene>
<dbReference type="InterPro" id="IPR000160">
    <property type="entry name" value="GGDEF_dom"/>
</dbReference>
<dbReference type="Gene3D" id="1.25.40.10">
    <property type="entry name" value="Tetratricopeptide repeat domain"/>
    <property type="match status" value="1"/>
</dbReference>
<dbReference type="RefSeq" id="WP_038189817.1">
    <property type="nucleotide sequence ID" value="NZ_ASQA01000042.1"/>
</dbReference>
<dbReference type="GO" id="GO:0052621">
    <property type="term" value="F:diguanylate cyclase activity"/>
    <property type="evidence" value="ECO:0007669"/>
    <property type="project" value="TreeGrafter"/>
</dbReference>
<evidence type="ECO:0000259" key="1">
    <source>
        <dbReference type="PROSITE" id="PS50887"/>
    </source>
</evidence>
<dbReference type="PANTHER" id="PTHR45138">
    <property type="entry name" value="REGULATORY COMPONENTS OF SENSORY TRANSDUCTION SYSTEM"/>
    <property type="match status" value="1"/>
</dbReference>
<dbReference type="SMART" id="SM00267">
    <property type="entry name" value="GGDEF"/>
    <property type="match status" value="1"/>
</dbReference>
<dbReference type="Gene3D" id="3.30.70.270">
    <property type="match status" value="1"/>
</dbReference>
<dbReference type="CDD" id="cd01949">
    <property type="entry name" value="GGDEF"/>
    <property type="match status" value="1"/>
</dbReference>
<dbReference type="InterPro" id="IPR043128">
    <property type="entry name" value="Rev_trsase/Diguanyl_cyclase"/>
</dbReference>
<dbReference type="Pfam" id="PF00990">
    <property type="entry name" value="GGDEF"/>
    <property type="match status" value="1"/>
</dbReference>
<dbReference type="SUPFAM" id="SSF55073">
    <property type="entry name" value="Nucleotide cyclase"/>
    <property type="match status" value="1"/>
</dbReference>
<accession>W4ELH5</accession>
<dbReference type="PROSITE" id="PS50887">
    <property type="entry name" value="GGDEF"/>
    <property type="match status" value="1"/>
</dbReference>
<evidence type="ECO:0000313" key="2">
    <source>
        <dbReference type="EMBL" id="ETT80872.1"/>
    </source>
</evidence>
<proteinExistence type="predicted"/>
<dbReference type="InterPro" id="IPR029787">
    <property type="entry name" value="Nucleotide_cyclase"/>
</dbReference>
<dbReference type="NCBIfam" id="TIGR00254">
    <property type="entry name" value="GGDEF"/>
    <property type="match status" value="1"/>
</dbReference>
<dbReference type="EMBL" id="ASQA01000042">
    <property type="protein sequence ID" value="ETT80872.1"/>
    <property type="molecule type" value="Genomic_DNA"/>
</dbReference>
<name>W4ELH5_9BACL</name>
<reference evidence="2 3" key="1">
    <citation type="journal article" date="2014" name="BMC Genomics">
        <title>Genomic comparison of sporeforming bacilli isolated from milk.</title>
        <authorList>
            <person name="Moreno Switt A.I."/>
            <person name="Andrus A.D."/>
            <person name="Ranieri M.L."/>
            <person name="Orsi R.H."/>
            <person name="Ivy R."/>
            <person name="den Bakker H.C."/>
            <person name="Martin N.H."/>
            <person name="Wiedmann M."/>
            <person name="Boor K.J."/>
        </authorList>
    </citation>
    <scope>NUCLEOTIDE SEQUENCE [LARGE SCALE GENOMIC DNA]</scope>
    <source>
        <strain evidence="2 3">FSL R5-213</strain>
    </source>
</reference>
<comment type="caution">
    <text evidence="2">The sequence shown here is derived from an EMBL/GenBank/DDBJ whole genome shotgun (WGS) entry which is preliminary data.</text>
</comment>
<evidence type="ECO:0000313" key="3">
    <source>
        <dbReference type="Proteomes" id="UP000019062"/>
    </source>
</evidence>
<feature type="domain" description="GGDEF" evidence="1">
    <location>
        <begin position="338"/>
        <end position="472"/>
    </location>
</feature>
<organism evidence="2 3">
    <name type="scientific">Viridibacillus arenosi FSL R5-213</name>
    <dbReference type="NCBI Taxonomy" id="1227360"/>
    <lineage>
        <taxon>Bacteria</taxon>
        <taxon>Bacillati</taxon>
        <taxon>Bacillota</taxon>
        <taxon>Bacilli</taxon>
        <taxon>Bacillales</taxon>
        <taxon>Caryophanaceae</taxon>
        <taxon>Viridibacillus</taxon>
    </lineage>
</organism>
<sequence>MLLTIDELKNTTHATYLSGNLQETIKFGHELVEKAMLQQDRISIRSGYMYLAISYHALADLKNAFHYIFLYDEYCQQNKEDLSDQEKENLYLLLFFLYEYNENWEKARETIILNMDLSKKLYATDMMCNCFCNLSKVAIAEQKFDEAHEFALHGLDLALSKHADIPQLTFQALCNLVEASLKLNLLNDATKYLSTLSACLDDSNSIKWQILYYQYVGELYYLKGQFEVSYKAATTCKELTSKAGNLASKIRIISLLIELCERLNHFEDGYYYYKEYVDILQELKQAAIYKTTLQLEIQHRVAAIQERSNLDGLTNIYNRYHLENVAAKWLLEAANEKTNVTCLVFDIDKFKSINDQYGHLIGDDVIKLVANTCKELSNLETTFAARFGGDEFVILLRHLTSTEVMKFANTLNHTLAAMKIPLEDTILTFTVSMGMATNLKGEINSFHEIFKNADIALYNAKENGRNQIRQYE</sequence>
<dbReference type="FunFam" id="3.30.70.270:FF:000001">
    <property type="entry name" value="Diguanylate cyclase domain protein"/>
    <property type="match status" value="1"/>
</dbReference>
<dbReference type="InterPro" id="IPR050469">
    <property type="entry name" value="Diguanylate_Cyclase"/>
</dbReference>
<dbReference type="PANTHER" id="PTHR45138:SF9">
    <property type="entry name" value="DIGUANYLATE CYCLASE DGCM-RELATED"/>
    <property type="match status" value="1"/>
</dbReference>
<dbReference type="eggNOG" id="COG3706">
    <property type="taxonomic scope" value="Bacteria"/>
</dbReference>
<keyword evidence="3" id="KW-1185">Reference proteome</keyword>
<dbReference type="AlphaFoldDB" id="W4ELH5"/>